<feature type="compositionally biased region" description="Low complexity" evidence="1">
    <location>
        <begin position="216"/>
        <end position="234"/>
    </location>
</feature>
<protein>
    <recommendedName>
        <fullName evidence="2">Calmodulin-binding domain-containing protein</fullName>
    </recommendedName>
</protein>
<dbReference type="EMBL" id="JAKUCV010004275">
    <property type="protein sequence ID" value="KAJ4835882.1"/>
    <property type="molecule type" value="Genomic_DNA"/>
</dbReference>
<feature type="region of interest" description="Disordered" evidence="1">
    <location>
        <begin position="1"/>
        <end position="257"/>
    </location>
</feature>
<feature type="compositionally biased region" description="Basic and acidic residues" evidence="1">
    <location>
        <begin position="407"/>
        <end position="436"/>
    </location>
</feature>
<feature type="compositionally biased region" description="Low complexity" evidence="1">
    <location>
        <begin position="366"/>
        <end position="375"/>
    </location>
</feature>
<evidence type="ECO:0000313" key="4">
    <source>
        <dbReference type="Proteomes" id="UP001141552"/>
    </source>
</evidence>
<evidence type="ECO:0000313" key="3">
    <source>
        <dbReference type="EMBL" id="KAJ4835882.1"/>
    </source>
</evidence>
<evidence type="ECO:0000259" key="2">
    <source>
        <dbReference type="SMART" id="SM01054"/>
    </source>
</evidence>
<dbReference type="OrthoDB" id="1939646at2759"/>
<feature type="compositionally biased region" description="Polar residues" evidence="1">
    <location>
        <begin position="19"/>
        <end position="42"/>
    </location>
</feature>
<feature type="compositionally biased region" description="Polar residues" evidence="1">
    <location>
        <begin position="1"/>
        <end position="11"/>
    </location>
</feature>
<feature type="region of interest" description="Disordered" evidence="1">
    <location>
        <begin position="342"/>
        <end position="375"/>
    </location>
</feature>
<sequence length="500" mass="53447">MASKGTTSSSTLKRDQKKLTPSSSSRTIQRQGSSSKLTGTDSTGKEKVTSSAGKSGTSNLKPTSTVGSRTDSKNVKKPGPDDAAKAAALLRRRSFDKPPSIARAHSSVISPTPTSNHVRKTGPEDAAHKASLLRRRSFDKPPPISRVHSSLVSPDPKDRAGSRGLARSTPTTPRAASTQKSLLSNVSNHRTASSSKTVNPRPVLERSTKTLKPVYNKSQQTTAATKTLKKNANQSRSTIQKNESEPLVPTKSPLIDTGDIASEASEDLALSDVTATPDNELQALSEELNIADEDHYFDNVDVFGVKGVEDEKLKGFDDHGPTLLEGHAETLAAAAEAVALVAAENEAHKEHQAENQPVAEEGQSKVESSTSVPEEVVVAQQDAKVEADQVKEKAEAVENVGSTEVSAAEKKHEEDKEKGTEVKEELKPGEEEKAAEIVEEASPEAADKPQASGSGKKETQAYNDVIEETKNKLLNLRKNKVRALVGAFETVIDYESASKK</sequence>
<feature type="compositionally biased region" description="Basic and acidic residues" evidence="1">
    <location>
        <begin position="70"/>
        <end position="84"/>
    </location>
</feature>
<dbReference type="SMART" id="SM01054">
    <property type="entry name" value="CaM_binding"/>
    <property type="match status" value="1"/>
</dbReference>
<comment type="caution">
    <text evidence="3">The sequence shown here is derived from an EMBL/GenBank/DDBJ whole genome shotgun (WGS) entry which is preliminary data.</text>
</comment>
<dbReference type="Pfam" id="PF07839">
    <property type="entry name" value="CaM_binding"/>
    <property type="match status" value="1"/>
</dbReference>
<reference evidence="3" key="1">
    <citation type="submission" date="2022-02" db="EMBL/GenBank/DDBJ databases">
        <authorList>
            <person name="Henning P.M."/>
            <person name="McCubbin A.G."/>
            <person name="Shore J.S."/>
        </authorList>
    </citation>
    <scope>NUCLEOTIDE SEQUENCE</scope>
    <source>
        <strain evidence="3">F60SS</strain>
        <tissue evidence="3">Leaves</tissue>
    </source>
</reference>
<dbReference type="Proteomes" id="UP001141552">
    <property type="component" value="Unassembled WGS sequence"/>
</dbReference>
<dbReference type="PANTHER" id="PTHR33349:SF20">
    <property type="entry name" value="CHROMO DOMAIN CEC-LIKE PROTEIN"/>
    <property type="match status" value="1"/>
</dbReference>
<accession>A0A9Q0FSP9</accession>
<feature type="compositionally biased region" description="Basic and acidic residues" evidence="1">
    <location>
        <begin position="387"/>
        <end position="396"/>
    </location>
</feature>
<keyword evidence="4" id="KW-1185">Reference proteome</keyword>
<organism evidence="3 4">
    <name type="scientific">Turnera subulata</name>
    <dbReference type="NCBI Taxonomy" id="218843"/>
    <lineage>
        <taxon>Eukaryota</taxon>
        <taxon>Viridiplantae</taxon>
        <taxon>Streptophyta</taxon>
        <taxon>Embryophyta</taxon>
        <taxon>Tracheophyta</taxon>
        <taxon>Spermatophyta</taxon>
        <taxon>Magnoliopsida</taxon>
        <taxon>eudicotyledons</taxon>
        <taxon>Gunneridae</taxon>
        <taxon>Pentapetalae</taxon>
        <taxon>rosids</taxon>
        <taxon>fabids</taxon>
        <taxon>Malpighiales</taxon>
        <taxon>Passifloraceae</taxon>
        <taxon>Turnera</taxon>
    </lineage>
</organism>
<feature type="region of interest" description="Disordered" evidence="1">
    <location>
        <begin position="387"/>
        <end position="461"/>
    </location>
</feature>
<feature type="compositionally biased region" description="Polar residues" evidence="1">
    <location>
        <begin position="107"/>
        <end position="116"/>
    </location>
</feature>
<feature type="domain" description="Calmodulin-binding" evidence="2">
    <location>
        <begin position="381"/>
        <end position="493"/>
    </location>
</feature>
<name>A0A9Q0FSP9_9ROSI</name>
<proteinExistence type="predicted"/>
<feature type="compositionally biased region" description="Polar residues" evidence="1">
    <location>
        <begin position="49"/>
        <end position="69"/>
    </location>
</feature>
<dbReference type="AlphaFoldDB" id="A0A9Q0FSP9"/>
<feature type="compositionally biased region" description="Polar residues" evidence="1">
    <location>
        <begin position="168"/>
        <end position="198"/>
    </location>
</feature>
<dbReference type="InterPro" id="IPR012417">
    <property type="entry name" value="CaM-bd_dom_pln"/>
</dbReference>
<evidence type="ECO:0000256" key="1">
    <source>
        <dbReference type="SAM" id="MobiDB-lite"/>
    </source>
</evidence>
<gene>
    <name evidence="3" type="ORF">Tsubulata_030862</name>
</gene>
<dbReference type="GO" id="GO:0005516">
    <property type="term" value="F:calmodulin binding"/>
    <property type="evidence" value="ECO:0007669"/>
    <property type="project" value="InterPro"/>
</dbReference>
<dbReference type="PANTHER" id="PTHR33349">
    <property type="entry name" value="EMB|CAB62594.1"/>
    <property type="match status" value="1"/>
</dbReference>
<reference evidence="3" key="2">
    <citation type="journal article" date="2023" name="Plants (Basel)">
        <title>Annotation of the Turnera subulata (Passifloraceae) Draft Genome Reveals the S-Locus Evolved after the Divergence of Turneroideae from Passifloroideae in a Stepwise Manner.</title>
        <authorList>
            <person name="Henning P.M."/>
            <person name="Roalson E.H."/>
            <person name="Mir W."/>
            <person name="McCubbin A.G."/>
            <person name="Shore J.S."/>
        </authorList>
    </citation>
    <scope>NUCLEOTIDE SEQUENCE</scope>
    <source>
        <strain evidence="3">F60SS</strain>
    </source>
</reference>